<name>A0A0W0VCB9_9GAMM</name>
<dbReference type="EMBL" id="LNYJ01000011">
    <property type="protein sequence ID" value="KTD17780.1"/>
    <property type="molecule type" value="Genomic_DNA"/>
</dbReference>
<comment type="caution">
    <text evidence="1">The sequence shown here is derived from an EMBL/GenBank/DDBJ whole genome shotgun (WGS) entry which is preliminary data.</text>
</comment>
<sequence>MPKSNEMAQHANLPEENIKQEYKAVYELAEKLETIWPKPLEDFDPHWRHSPVAFHYRKKPFLSFLNQAKPNASDVEESNSLKP</sequence>
<protein>
    <submittedName>
        <fullName evidence="1">Uncharacterized protein</fullName>
    </submittedName>
</protein>
<proteinExistence type="predicted"/>
<evidence type="ECO:0000313" key="1">
    <source>
        <dbReference type="EMBL" id="KTD17780.1"/>
    </source>
</evidence>
<organism evidence="1 2">
    <name type="scientific">Legionella jordanis</name>
    <dbReference type="NCBI Taxonomy" id="456"/>
    <lineage>
        <taxon>Bacteria</taxon>
        <taxon>Pseudomonadati</taxon>
        <taxon>Pseudomonadota</taxon>
        <taxon>Gammaproteobacteria</taxon>
        <taxon>Legionellales</taxon>
        <taxon>Legionellaceae</taxon>
        <taxon>Legionella</taxon>
    </lineage>
</organism>
<dbReference type="PATRIC" id="fig|456.5.peg.2236"/>
<evidence type="ECO:0000313" key="2">
    <source>
        <dbReference type="Proteomes" id="UP000055035"/>
    </source>
</evidence>
<keyword evidence="2" id="KW-1185">Reference proteome</keyword>
<gene>
    <name evidence="1" type="ORF">Ljor_2086</name>
</gene>
<reference evidence="1 2" key="1">
    <citation type="submission" date="2015-11" db="EMBL/GenBank/DDBJ databases">
        <title>Genomic analysis of 38 Legionella species identifies large and diverse effector repertoires.</title>
        <authorList>
            <person name="Burstein D."/>
            <person name="Amaro F."/>
            <person name="Zusman T."/>
            <person name="Lifshitz Z."/>
            <person name="Cohen O."/>
            <person name="Gilbert J.A."/>
            <person name="Pupko T."/>
            <person name="Shuman H.A."/>
            <person name="Segal G."/>
        </authorList>
    </citation>
    <scope>NUCLEOTIDE SEQUENCE [LARGE SCALE GENOMIC DNA]</scope>
    <source>
        <strain evidence="1 2">BL-540</strain>
    </source>
</reference>
<dbReference type="Proteomes" id="UP000055035">
    <property type="component" value="Unassembled WGS sequence"/>
</dbReference>
<dbReference type="AlphaFoldDB" id="A0A0W0VCB9"/>
<dbReference type="RefSeq" id="WP_058471504.1">
    <property type="nucleotide sequence ID" value="NZ_CAAAIC010000001.1"/>
</dbReference>
<accession>A0A0W0VCB9</accession>